<accession>A0A1X7RZS5</accession>
<sequence>MTAIQDPSGAVSFTLGIKPMKSLPASPMGVFGKLPPELRSHLFAYVFPSSVQIKVNRRQRTFANNWDPYYISMEESGRKRWNTFNKLSQTSKPLHVELMDHKRDAQIANRLNLVMDMTNHFNSPATLINNPRPQAPSFMKFLNSFTRLTLSTVITLYALAPKDDNHDSFWDDPEDSDDSDDSDEEPEYERIVEGVTMTIDLFAASHPQEAPTVDDDNIISLVGHNIYSNVSPSSVSSFLAALQAFQDGLYDPLSAQSSLRMPYLPQVTSKGLYDLGILITTLAPRLVNIPQNVTNGGVQVRAHTHMNSMGWLGWVEDHAEPENQWEQVARDDVAAENVKRAKLAKQVADAVEAAKKMPDKEDEYTDDEE</sequence>
<reference evidence="2 3" key="1">
    <citation type="submission" date="2016-06" db="EMBL/GenBank/DDBJ databases">
        <authorList>
            <person name="Kjaerup R.B."/>
            <person name="Dalgaard T.S."/>
            <person name="Juul-Madsen H.R."/>
        </authorList>
    </citation>
    <scope>NUCLEOTIDE SEQUENCE [LARGE SCALE GENOMIC DNA]</scope>
</reference>
<evidence type="ECO:0000313" key="3">
    <source>
        <dbReference type="Proteomes" id="UP000215127"/>
    </source>
</evidence>
<feature type="region of interest" description="Disordered" evidence="1">
    <location>
        <begin position="167"/>
        <end position="187"/>
    </location>
</feature>
<dbReference type="EMBL" id="LT853698">
    <property type="protein sequence ID" value="SMQ52918.1"/>
    <property type="molecule type" value="Genomic_DNA"/>
</dbReference>
<dbReference type="AlphaFoldDB" id="A0A1X7RZS5"/>
<evidence type="ECO:0000256" key="1">
    <source>
        <dbReference type="SAM" id="MobiDB-lite"/>
    </source>
</evidence>
<proteinExistence type="predicted"/>
<evidence type="ECO:0000313" key="2">
    <source>
        <dbReference type="EMBL" id="SMQ52918.1"/>
    </source>
</evidence>
<keyword evidence="3" id="KW-1185">Reference proteome</keyword>
<protein>
    <submittedName>
        <fullName evidence="2">Uncharacterized protein</fullName>
    </submittedName>
</protein>
<dbReference type="Proteomes" id="UP000215127">
    <property type="component" value="Chromosome 7"/>
</dbReference>
<gene>
    <name evidence="2" type="ORF">ZT3D7_G8071</name>
</gene>
<name>A0A1X7RZS5_ZYMT9</name>
<feature type="compositionally biased region" description="Acidic residues" evidence="1">
    <location>
        <begin position="170"/>
        <end position="187"/>
    </location>
</feature>
<organism evidence="2 3">
    <name type="scientific">Zymoseptoria tritici (strain ST99CH_3D7)</name>
    <dbReference type="NCBI Taxonomy" id="1276538"/>
    <lineage>
        <taxon>Eukaryota</taxon>
        <taxon>Fungi</taxon>
        <taxon>Dikarya</taxon>
        <taxon>Ascomycota</taxon>
        <taxon>Pezizomycotina</taxon>
        <taxon>Dothideomycetes</taxon>
        <taxon>Dothideomycetidae</taxon>
        <taxon>Mycosphaerellales</taxon>
        <taxon>Mycosphaerellaceae</taxon>
        <taxon>Zymoseptoria</taxon>
    </lineage>
</organism>